<feature type="compositionally biased region" description="Basic residues" evidence="3">
    <location>
        <begin position="325"/>
        <end position="336"/>
    </location>
</feature>
<dbReference type="Proteomes" id="UP000594263">
    <property type="component" value="Unplaced"/>
</dbReference>
<comment type="similarity">
    <text evidence="2">Belongs to the IQD family.</text>
</comment>
<dbReference type="Pfam" id="PF00612">
    <property type="entry name" value="IQ"/>
    <property type="match status" value="1"/>
</dbReference>
<dbReference type="EnsemblPlants" id="Kaladp0026s0009.2.v1.1">
    <property type="protein sequence ID" value="Kaladp0026s0009.2.v1.1"/>
    <property type="gene ID" value="Kaladp0026s0009.v1.1"/>
</dbReference>
<dbReference type="Gramene" id="Kaladp0026s0009.2.v1.1">
    <property type="protein sequence ID" value="Kaladp0026s0009.2.v1.1"/>
    <property type="gene ID" value="Kaladp0026s0009.v1.1"/>
</dbReference>
<dbReference type="AlphaFoldDB" id="A0A7N0ZSM8"/>
<feature type="region of interest" description="Disordered" evidence="3">
    <location>
        <begin position="308"/>
        <end position="345"/>
    </location>
</feature>
<reference evidence="4" key="1">
    <citation type="submission" date="2021-01" db="UniProtKB">
        <authorList>
            <consortium name="EnsemblPlants"/>
        </authorList>
    </citation>
    <scope>IDENTIFICATION</scope>
</reference>
<evidence type="ECO:0008006" key="6">
    <source>
        <dbReference type="Google" id="ProtNLM"/>
    </source>
</evidence>
<keyword evidence="5" id="KW-1185">Reference proteome</keyword>
<name>A0A7N0ZSM8_KALFE</name>
<dbReference type="EnsemblPlants" id="Kaladp0026s0009.1.v1.1">
    <property type="protein sequence ID" value="Kaladp0026s0009.1.v1.1"/>
    <property type="gene ID" value="Kaladp0026s0009.v1.1"/>
</dbReference>
<evidence type="ECO:0000256" key="1">
    <source>
        <dbReference type="ARBA" id="ARBA00022860"/>
    </source>
</evidence>
<dbReference type="PANTHER" id="PTHR32295:SF15">
    <property type="entry name" value="PROTEIN IQ-DOMAIN 33"/>
    <property type="match status" value="1"/>
</dbReference>
<protein>
    <recommendedName>
        <fullName evidence="6">Protein IQ-DOMAIN 1</fullName>
    </recommendedName>
</protein>
<organism evidence="4 5">
    <name type="scientific">Kalanchoe fedtschenkoi</name>
    <name type="common">Lavender scallops</name>
    <name type="synonym">South American air plant</name>
    <dbReference type="NCBI Taxonomy" id="63787"/>
    <lineage>
        <taxon>Eukaryota</taxon>
        <taxon>Viridiplantae</taxon>
        <taxon>Streptophyta</taxon>
        <taxon>Embryophyta</taxon>
        <taxon>Tracheophyta</taxon>
        <taxon>Spermatophyta</taxon>
        <taxon>Magnoliopsida</taxon>
        <taxon>eudicotyledons</taxon>
        <taxon>Gunneridae</taxon>
        <taxon>Pentapetalae</taxon>
        <taxon>Saxifragales</taxon>
        <taxon>Crassulaceae</taxon>
        <taxon>Kalanchoe</taxon>
    </lineage>
</organism>
<dbReference type="Gramene" id="Kaladp0026s0009.1.v1.1">
    <property type="protein sequence ID" value="Kaladp0026s0009.1.v1.1"/>
    <property type="gene ID" value="Kaladp0026s0009.v1.1"/>
</dbReference>
<keyword evidence="1" id="KW-0112">Calmodulin-binding</keyword>
<dbReference type="CDD" id="cd23767">
    <property type="entry name" value="IQCD"/>
    <property type="match status" value="1"/>
</dbReference>
<dbReference type="GO" id="GO:0005516">
    <property type="term" value="F:calmodulin binding"/>
    <property type="evidence" value="ECO:0007669"/>
    <property type="project" value="UniProtKB-KW"/>
</dbReference>
<dbReference type="OMA" id="CHRIQRR"/>
<accession>A0A7N0ZSM8</accession>
<dbReference type="PROSITE" id="PS50096">
    <property type="entry name" value="IQ"/>
    <property type="match status" value="1"/>
</dbReference>
<evidence type="ECO:0000256" key="3">
    <source>
        <dbReference type="SAM" id="MobiDB-lite"/>
    </source>
</evidence>
<sequence length="345" mass="38827">MGLTGVLGRNVFSKSRSSCGAGHEHHNVRGRRWSSVRSYLCGDELFDSVLAEEDSASVKTFQSGKSSEATVTQPVFNELTVAHEALKVDEIESPSQDQSLHTHEEEQAAIRIQSAFRCYMARRVSAQAEMTELSCNVEDLSRSGESESVCTSLEVQTAHSVKILSVSQRAKTQLKFKEDWDDSTVSSNISKMRMQNRLEAMTRCERALAYAFSQQLRICSKKRAGKSEQEESDMGWSWLERWMATRIPDKDDFHSNKQPQDTVIITNAHKPISPAKIKSYELAKEEKESCGSNEVFLQLNSSLSMDSRLSAAHDSKSLKTNQSKLKPRRSVSKRKTVPSYQFAKE</sequence>
<dbReference type="InterPro" id="IPR000048">
    <property type="entry name" value="IQ_motif_EF-hand-BS"/>
</dbReference>
<evidence type="ECO:0000313" key="4">
    <source>
        <dbReference type="EnsemblPlants" id="Kaladp0026s0009.1.v1.1"/>
    </source>
</evidence>
<dbReference type="PANTHER" id="PTHR32295">
    <property type="entry name" value="IQ-DOMAIN 5-RELATED"/>
    <property type="match status" value="1"/>
</dbReference>
<evidence type="ECO:0000313" key="5">
    <source>
        <dbReference type="Proteomes" id="UP000594263"/>
    </source>
</evidence>
<evidence type="ECO:0000256" key="2">
    <source>
        <dbReference type="ARBA" id="ARBA00024341"/>
    </source>
</evidence>
<proteinExistence type="inferred from homology"/>